<dbReference type="OrthoDB" id="9782725at2"/>
<dbReference type="SUPFAM" id="SSF56112">
    <property type="entry name" value="Protein kinase-like (PK-like)"/>
    <property type="match status" value="1"/>
</dbReference>
<evidence type="ECO:0000313" key="2">
    <source>
        <dbReference type="Proteomes" id="UP000321933"/>
    </source>
</evidence>
<dbReference type="AlphaFoldDB" id="A0A5C8ZZ38"/>
<comment type="caution">
    <text evidence="1">The sequence shown here is derived from an EMBL/GenBank/DDBJ whole genome shotgun (WGS) entry which is preliminary data.</text>
</comment>
<dbReference type="NCBIfam" id="NF011703">
    <property type="entry name" value="PRK15123.1"/>
    <property type="match status" value="1"/>
</dbReference>
<dbReference type="Proteomes" id="UP000321933">
    <property type="component" value="Unassembled WGS sequence"/>
</dbReference>
<name>A0A5C8ZZ38_9GAMM</name>
<dbReference type="EC" id="2.7.1.-" evidence="1"/>
<accession>A0A5C8ZZ38</accession>
<dbReference type="GO" id="GO:0016301">
    <property type="term" value="F:kinase activity"/>
    <property type="evidence" value="ECO:0007669"/>
    <property type="project" value="UniProtKB-KW"/>
</dbReference>
<protein>
    <submittedName>
        <fullName evidence="1">Lipopolysaccharide core heptose(I) kinase RfaP</fullName>
        <ecNumber evidence="1">2.7.1.-</ecNumber>
    </submittedName>
</protein>
<gene>
    <name evidence="1" type="primary">rfaP</name>
    <name evidence="1" type="ORF">FVW59_07540</name>
</gene>
<sequence length="275" mass="31637">MRDDLAREIGEEDLLDWGRRVAAEVPAEDVYRAREGRRTVRLLRNGRAYFLKYHGGIGWGEIFKNLSQLRLPILGAGNEYRAVNLLRALGVDTMTVAAYARAGLNPARQRSLIVTDELTGTVSLEDYCRDWRASPPPFALRQKLIRKVADSARRMHEAGVNHRDFYLCHFHLDPATLHRSSPRCYLIDLHRAQLRDKVPQRWLVKDLAGLYFSAMDTGLTQRDLLRFLRHYQPGGLRQAVAPRRFFWRSVEKGALALYRKDHGVAPPGGPWEQRQ</sequence>
<keyword evidence="2" id="KW-1185">Reference proteome</keyword>
<keyword evidence="1" id="KW-0418">Kinase</keyword>
<evidence type="ECO:0000313" key="1">
    <source>
        <dbReference type="EMBL" id="TXS92657.1"/>
    </source>
</evidence>
<reference evidence="1 2" key="1">
    <citation type="submission" date="2019-08" db="EMBL/GenBank/DDBJ databases">
        <title>Parahaliea maris sp. nov., isolated from the surface seawater.</title>
        <authorList>
            <person name="Liu Y."/>
        </authorList>
    </citation>
    <scope>NUCLEOTIDE SEQUENCE [LARGE SCALE GENOMIC DNA]</scope>
    <source>
        <strain evidence="1 2">S2-26</strain>
    </source>
</reference>
<organism evidence="1 2">
    <name type="scientific">Parahaliea aestuarii</name>
    <dbReference type="NCBI Taxonomy" id="1852021"/>
    <lineage>
        <taxon>Bacteria</taxon>
        <taxon>Pseudomonadati</taxon>
        <taxon>Pseudomonadota</taxon>
        <taxon>Gammaproteobacteria</taxon>
        <taxon>Cellvibrionales</taxon>
        <taxon>Halieaceae</taxon>
        <taxon>Parahaliea</taxon>
    </lineage>
</organism>
<dbReference type="EMBL" id="VRYZ01000003">
    <property type="protein sequence ID" value="TXS92657.1"/>
    <property type="molecule type" value="Genomic_DNA"/>
</dbReference>
<dbReference type="Pfam" id="PF06293">
    <property type="entry name" value="Kdo"/>
    <property type="match status" value="1"/>
</dbReference>
<dbReference type="InterPro" id="IPR011009">
    <property type="entry name" value="Kinase-like_dom_sf"/>
</dbReference>
<proteinExistence type="predicted"/>
<keyword evidence="1" id="KW-0808">Transferase</keyword>